<dbReference type="GO" id="GO:0005737">
    <property type="term" value="C:cytoplasm"/>
    <property type="evidence" value="ECO:0007669"/>
    <property type="project" value="UniProtKB-SubCell"/>
</dbReference>
<dbReference type="PANTHER" id="PTHR22930:SF85">
    <property type="entry name" value="GH03217P-RELATED"/>
    <property type="match status" value="1"/>
</dbReference>
<evidence type="ECO:0000256" key="5">
    <source>
        <dbReference type="ARBA" id="ARBA00015519"/>
    </source>
</evidence>
<reference evidence="14" key="1">
    <citation type="submission" date="2025-08" db="UniProtKB">
        <authorList>
            <consortium name="Ensembl"/>
        </authorList>
    </citation>
    <scope>IDENTIFICATION</scope>
</reference>
<evidence type="ECO:0000313" key="14">
    <source>
        <dbReference type="Ensembl" id="ENSGMOP00000033456.1"/>
    </source>
</evidence>
<dbReference type="AlphaFoldDB" id="A0A8C5ALM0"/>
<dbReference type="GO" id="GO:0005634">
    <property type="term" value="C:nucleus"/>
    <property type="evidence" value="ECO:0007669"/>
    <property type="project" value="UniProtKB-SubCell"/>
</dbReference>
<evidence type="ECO:0000256" key="2">
    <source>
        <dbReference type="ARBA" id="ARBA00004123"/>
    </source>
</evidence>
<feature type="domain" description="DDE Tnp4" evidence="13">
    <location>
        <begin position="56"/>
        <end position="204"/>
    </location>
</feature>
<dbReference type="InterPro" id="IPR026103">
    <property type="entry name" value="HARBI1_animal"/>
</dbReference>
<evidence type="ECO:0000256" key="11">
    <source>
        <dbReference type="ARBA" id="ARBA00030126"/>
    </source>
</evidence>
<dbReference type="PANTHER" id="PTHR22930">
    <property type="match status" value="1"/>
</dbReference>
<dbReference type="Ensembl" id="ENSGMOT00000034551.1">
    <property type="protein sequence ID" value="ENSGMOP00000033456.1"/>
    <property type="gene ID" value="ENSGMOG00000034013.1"/>
</dbReference>
<dbReference type="GeneTree" id="ENSGT00940000154348"/>
<sequence length="249" mass="28327">MVRVHRSTACRVIRRVSLALSRRIARYVHLPNEEEAAAMKERFRQASGMPGIVGCIDGTHVQIQAPHENEYLYVNRKGYHSINVQIACDANYKIINLVARWPGSTHDSRILRESGLLQDFEEGRCNGLLLGDSGYPLKRWLMTPLIAPTTDQERSYNTIHSATRSVVERCIGVLKRRFHCLHGEMRMHPERVCTVIAACTVLHNICIAKRIPLPRHHQPPAVPEEDVRQATRPEDIAGRLVRAQLINQL</sequence>
<keyword evidence="8" id="KW-0479">Metal-binding</keyword>
<dbReference type="PRINTS" id="PR02086">
    <property type="entry name" value="PUTNUCHARBI1"/>
</dbReference>
<keyword evidence="15" id="KW-1185">Reference proteome</keyword>
<protein>
    <recommendedName>
        <fullName evidence="5">Putative nuclease HARBI1</fullName>
    </recommendedName>
    <alternativeName>
        <fullName evidence="11">Harbinger transposase-derived nuclease</fullName>
    </alternativeName>
</protein>
<keyword evidence="10" id="KW-0539">Nucleus</keyword>
<dbReference type="GO" id="GO:0004518">
    <property type="term" value="F:nuclease activity"/>
    <property type="evidence" value="ECO:0007669"/>
    <property type="project" value="UniProtKB-KW"/>
</dbReference>
<dbReference type="GO" id="GO:0046872">
    <property type="term" value="F:metal ion binding"/>
    <property type="evidence" value="ECO:0007669"/>
    <property type="project" value="UniProtKB-KW"/>
</dbReference>
<dbReference type="InterPro" id="IPR027806">
    <property type="entry name" value="HARBI1_dom"/>
</dbReference>
<keyword evidence="9" id="KW-0378">Hydrolase</keyword>
<comment type="cofactor">
    <cofactor evidence="1">
        <name>a divalent metal cation</name>
        <dbReference type="ChEBI" id="CHEBI:60240"/>
    </cofactor>
</comment>
<accession>A0A8C5ALM0</accession>
<evidence type="ECO:0000313" key="15">
    <source>
        <dbReference type="Proteomes" id="UP000694546"/>
    </source>
</evidence>
<evidence type="ECO:0000256" key="7">
    <source>
        <dbReference type="ARBA" id="ARBA00022722"/>
    </source>
</evidence>
<dbReference type="GO" id="GO:0016787">
    <property type="term" value="F:hydrolase activity"/>
    <property type="evidence" value="ECO:0007669"/>
    <property type="project" value="UniProtKB-KW"/>
</dbReference>
<reference evidence="14" key="2">
    <citation type="submission" date="2025-09" db="UniProtKB">
        <authorList>
            <consortium name="Ensembl"/>
        </authorList>
    </citation>
    <scope>IDENTIFICATION</scope>
</reference>
<name>A0A8C5ALM0_GADMO</name>
<evidence type="ECO:0000256" key="9">
    <source>
        <dbReference type="ARBA" id="ARBA00022801"/>
    </source>
</evidence>
<evidence type="ECO:0000256" key="10">
    <source>
        <dbReference type="ARBA" id="ARBA00023242"/>
    </source>
</evidence>
<dbReference type="Pfam" id="PF13359">
    <property type="entry name" value="DDE_Tnp_4"/>
    <property type="match status" value="1"/>
</dbReference>
<evidence type="ECO:0000256" key="1">
    <source>
        <dbReference type="ARBA" id="ARBA00001968"/>
    </source>
</evidence>
<keyword evidence="7" id="KW-0540">Nuclease</keyword>
<keyword evidence="6" id="KW-0963">Cytoplasm</keyword>
<comment type="subcellular location">
    <subcellularLocation>
        <location evidence="3">Cytoplasm</location>
    </subcellularLocation>
    <subcellularLocation>
        <location evidence="2">Nucleus</location>
    </subcellularLocation>
</comment>
<proteinExistence type="inferred from homology"/>
<evidence type="ECO:0000256" key="12">
    <source>
        <dbReference type="ARBA" id="ARBA00045850"/>
    </source>
</evidence>
<evidence type="ECO:0000256" key="8">
    <source>
        <dbReference type="ARBA" id="ARBA00022723"/>
    </source>
</evidence>
<evidence type="ECO:0000256" key="3">
    <source>
        <dbReference type="ARBA" id="ARBA00004496"/>
    </source>
</evidence>
<dbReference type="InterPro" id="IPR045249">
    <property type="entry name" value="HARBI1-like"/>
</dbReference>
<evidence type="ECO:0000259" key="13">
    <source>
        <dbReference type="Pfam" id="PF13359"/>
    </source>
</evidence>
<comment type="similarity">
    <text evidence="4">Belongs to the HARBI1 family.</text>
</comment>
<organism evidence="14 15">
    <name type="scientific">Gadus morhua</name>
    <name type="common">Atlantic cod</name>
    <dbReference type="NCBI Taxonomy" id="8049"/>
    <lineage>
        <taxon>Eukaryota</taxon>
        <taxon>Metazoa</taxon>
        <taxon>Chordata</taxon>
        <taxon>Craniata</taxon>
        <taxon>Vertebrata</taxon>
        <taxon>Euteleostomi</taxon>
        <taxon>Actinopterygii</taxon>
        <taxon>Neopterygii</taxon>
        <taxon>Teleostei</taxon>
        <taxon>Neoteleostei</taxon>
        <taxon>Acanthomorphata</taxon>
        <taxon>Zeiogadaria</taxon>
        <taxon>Gadariae</taxon>
        <taxon>Gadiformes</taxon>
        <taxon>Gadoidei</taxon>
        <taxon>Gadidae</taxon>
        <taxon>Gadus</taxon>
    </lineage>
</organism>
<dbReference type="OMA" id="HNICIAK"/>
<dbReference type="Proteomes" id="UP000694546">
    <property type="component" value="Chromosome 16"/>
</dbReference>
<evidence type="ECO:0000256" key="4">
    <source>
        <dbReference type="ARBA" id="ARBA00006958"/>
    </source>
</evidence>
<evidence type="ECO:0000256" key="6">
    <source>
        <dbReference type="ARBA" id="ARBA00022490"/>
    </source>
</evidence>
<comment type="function">
    <text evidence="12">Transposase-derived protein that may have nuclease activity. Does not have transposase activity.</text>
</comment>